<evidence type="ECO:0000256" key="4">
    <source>
        <dbReference type="ARBA" id="ARBA00023239"/>
    </source>
</evidence>
<dbReference type="EMBL" id="CAMGYJ010000011">
    <property type="protein sequence ID" value="CAI0629323.1"/>
    <property type="molecule type" value="Genomic_DNA"/>
</dbReference>
<dbReference type="Gene3D" id="1.50.10.130">
    <property type="entry name" value="Terpene synthase, N-terminal domain"/>
    <property type="match status" value="1"/>
</dbReference>
<organism evidence="7 8">
    <name type="scientific">Linum tenue</name>
    <dbReference type="NCBI Taxonomy" id="586396"/>
    <lineage>
        <taxon>Eukaryota</taxon>
        <taxon>Viridiplantae</taxon>
        <taxon>Streptophyta</taxon>
        <taxon>Embryophyta</taxon>
        <taxon>Tracheophyta</taxon>
        <taxon>Spermatophyta</taxon>
        <taxon>Magnoliopsida</taxon>
        <taxon>eudicotyledons</taxon>
        <taxon>Gunneridae</taxon>
        <taxon>Pentapetalae</taxon>
        <taxon>rosids</taxon>
        <taxon>fabids</taxon>
        <taxon>Malpighiales</taxon>
        <taxon>Linaceae</taxon>
        <taxon>Linum</taxon>
    </lineage>
</organism>
<dbReference type="SFLD" id="SFLDS00005">
    <property type="entry name" value="Isoprenoid_Synthase_Type_I"/>
    <property type="match status" value="1"/>
</dbReference>
<accession>A0AAV0SCF9</accession>
<keyword evidence="2" id="KW-0479">Metal-binding</keyword>
<comment type="caution">
    <text evidence="7">The sequence shown here is derived from an EMBL/GenBank/DDBJ whole genome shotgun (WGS) entry which is preliminary data.</text>
</comment>
<name>A0AAV0SCF9_9ROSI</name>
<evidence type="ECO:0000259" key="5">
    <source>
        <dbReference type="Pfam" id="PF01397"/>
    </source>
</evidence>
<dbReference type="Pfam" id="PF03936">
    <property type="entry name" value="Terpene_synth_C"/>
    <property type="match status" value="1"/>
</dbReference>
<dbReference type="PANTHER" id="PTHR31225:SF113">
    <property type="entry name" value="TERPENE SYNTHASE 3-RELATED"/>
    <property type="match status" value="1"/>
</dbReference>
<dbReference type="GO" id="GO:0000287">
    <property type="term" value="F:magnesium ion binding"/>
    <property type="evidence" value="ECO:0007669"/>
    <property type="project" value="InterPro"/>
</dbReference>
<dbReference type="Pfam" id="PF01397">
    <property type="entry name" value="Terpene_synth"/>
    <property type="match status" value="1"/>
</dbReference>
<evidence type="ECO:0000256" key="1">
    <source>
        <dbReference type="ARBA" id="ARBA00001946"/>
    </source>
</evidence>
<dbReference type="GO" id="GO:0016102">
    <property type="term" value="P:diterpenoid biosynthetic process"/>
    <property type="evidence" value="ECO:0007669"/>
    <property type="project" value="InterPro"/>
</dbReference>
<reference evidence="7" key="1">
    <citation type="submission" date="2022-08" db="EMBL/GenBank/DDBJ databases">
        <authorList>
            <person name="Gutierrez-Valencia J."/>
        </authorList>
    </citation>
    <scope>NUCLEOTIDE SEQUENCE</scope>
</reference>
<keyword evidence="3" id="KW-0460">Magnesium</keyword>
<feature type="non-terminal residue" evidence="7">
    <location>
        <position position="1"/>
    </location>
</feature>
<evidence type="ECO:0000256" key="2">
    <source>
        <dbReference type="ARBA" id="ARBA00022723"/>
    </source>
</evidence>
<dbReference type="InterPro" id="IPR036965">
    <property type="entry name" value="Terpene_synth_N_sf"/>
</dbReference>
<dbReference type="InterPro" id="IPR034741">
    <property type="entry name" value="Terpene_cyclase-like_1_C"/>
</dbReference>
<dbReference type="CDD" id="cd00684">
    <property type="entry name" value="Terpene_cyclase_plant_C1"/>
    <property type="match status" value="1"/>
</dbReference>
<dbReference type="SUPFAM" id="SSF48576">
    <property type="entry name" value="Terpenoid synthases"/>
    <property type="match status" value="1"/>
</dbReference>
<comment type="cofactor">
    <cofactor evidence="1">
        <name>Mg(2+)</name>
        <dbReference type="ChEBI" id="CHEBI:18420"/>
    </cofactor>
</comment>
<dbReference type="InterPro" id="IPR044814">
    <property type="entry name" value="Terpene_cyclase_plant_C1"/>
</dbReference>
<gene>
    <name evidence="7" type="ORF">LITE_LOCUS51966</name>
</gene>
<evidence type="ECO:0000259" key="6">
    <source>
        <dbReference type="Pfam" id="PF03936"/>
    </source>
</evidence>
<feature type="domain" description="Terpene synthase N-terminal" evidence="5">
    <location>
        <begin position="51"/>
        <end position="237"/>
    </location>
</feature>
<dbReference type="GO" id="GO:0010333">
    <property type="term" value="F:terpene synthase activity"/>
    <property type="evidence" value="ECO:0007669"/>
    <property type="project" value="InterPro"/>
</dbReference>
<dbReference type="InterPro" id="IPR008930">
    <property type="entry name" value="Terpenoid_cyclase/PrenylTrfase"/>
</dbReference>
<keyword evidence="8" id="KW-1185">Reference proteome</keyword>
<protein>
    <submittedName>
        <fullName evidence="7">Uncharacterized protein</fullName>
    </submittedName>
</protein>
<dbReference type="InterPro" id="IPR008949">
    <property type="entry name" value="Isoprenoid_synthase_dom_sf"/>
</dbReference>
<dbReference type="InterPro" id="IPR005630">
    <property type="entry name" value="Terpene_synthase_metal-bd"/>
</dbReference>
<dbReference type="PANTHER" id="PTHR31225">
    <property type="entry name" value="OS04G0344100 PROTEIN-RELATED"/>
    <property type="match status" value="1"/>
</dbReference>
<evidence type="ECO:0000313" key="8">
    <source>
        <dbReference type="Proteomes" id="UP001154282"/>
    </source>
</evidence>
<dbReference type="InterPro" id="IPR001906">
    <property type="entry name" value="Terpene_synth_N"/>
</dbReference>
<dbReference type="FunFam" id="1.50.10.130:FF:000001">
    <property type="entry name" value="Isoprene synthase, chloroplastic"/>
    <property type="match status" value="1"/>
</dbReference>
<dbReference type="FunFam" id="1.10.600.10:FF:000007">
    <property type="entry name" value="Isoprene synthase, chloroplastic"/>
    <property type="match status" value="1"/>
</dbReference>
<proteinExistence type="predicted"/>
<dbReference type="Proteomes" id="UP001154282">
    <property type="component" value="Unassembled WGS sequence"/>
</dbReference>
<dbReference type="SFLD" id="SFLDG01019">
    <property type="entry name" value="Terpene_Cyclase_Like_1_C_Termi"/>
    <property type="match status" value="1"/>
</dbReference>
<evidence type="ECO:0000256" key="3">
    <source>
        <dbReference type="ARBA" id="ARBA00022842"/>
    </source>
</evidence>
<feature type="domain" description="Terpene synthase metal-binding" evidence="6">
    <location>
        <begin position="295"/>
        <end position="533"/>
    </location>
</feature>
<dbReference type="SUPFAM" id="SSF48239">
    <property type="entry name" value="Terpenoid cyclases/Protein prenyltransferases"/>
    <property type="match status" value="1"/>
</dbReference>
<dbReference type="AlphaFoldDB" id="A0AAV0SCF9"/>
<keyword evidence="4" id="KW-0456">Lyase</keyword>
<sequence length="596" mass="68581">TRASHKPHQIPTTCNCNSKYHLFDRDMASNNSSNTETSAPGRQKADFKATVWGDFFITHVFSDQETVDGWTEGIEALKEEVKAMMMISTEKLHLIDVVERLGIGYHFETEIGEQLQQLYCDGASRRQNDTFSDGDGDNLLTTALQFRLLRQHGYNVPCEIFNQFKNQEGSFKEELGKDINGLMSLYEAAFLQTHGETIMEEAVEFAGDHLRNYYFKVDRGDEDDDNRVLSKRIAHVLERPLRKGAPRHEHLFFITVYEQEKGHNKTLLKLAKLSWNHLQSIYQQEIRGISKWWIDLDFATRIYFARDRLVEIYFWAIGSMWEPKYALSRYFLTKITILISVTDDMYEERGKLDELALFTSTVERWDTTNMKDLPGYMRTLFAAINDVVDEIATTTIAQGRHYCGDYLKEAEKYIMRAYLSHARWFAAGEVPTVEEYKRVGIHSSAYPPLACAALCGLGEKAPKEAFEWLLSDPKIFVAVSDHCRLMDDILAHQFEQKSGHGPSMVECYMKQYEVPRGEAVKALKTMVKDDWKEINKECLIDQPSFVSKEIISMLVGLARMMEVLYTEFDGYGTSDRVTKDIVRAVLVTPMVIVDDV</sequence>
<dbReference type="InterPro" id="IPR050148">
    <property type="entry name" value="Terpene_synthase-like"/>
</dbReference>
<dbReference type="GO" id="GO:0120251">
    <property type="term" value="P:hydrocarbon biosynthetic process"/>
    <property type="evidence" value="ECO:0007669"/>
    <property type="project" value="UniProtKB-ARBA"/>
</dbReference>
<dbReference type="Gene3D" id="1.10.600.10">
    <property type="entry name" value="Farnesyl Diphosphate Synthase"/>
    <property type="match status" value="1"/>
</dbReference>
<evidence type="ECO:0000313" key="7">
    <source>
        <dbReference type="EMBL" id="CAI0629323.1"/>
    </source>
</evidence>